<feature type="binding site" evidence="6">
    <location>
        <position position="104"/>
    </location>
    <ligand>
        <name>a divalent metal cation</name>
        <dbReference type="ChEBI" id="CHEBI:60240"/>
        <label>1</label>
    </ligand>
</feature>
<dbReference type="GO" id="GO:0005737">
    <property type="term" value="C:cytoplasm"/>
    <property type="evidence" value="ECO:0007669"/>
    <property type="project" value="TreeGrafter"/>
</dbReference>
<dbReference type="STRING" id="1431546.CAQU_08800"/>
<dbReference type="InterPro" id="IPR017221">
    <property type="entry name" value="DUF34/NIF3_bac"/>
</dbReference>
<dbReference type="PIRSF" id="PIRSF037489">
    <property type="entry name" value="UCP037489_NIF3_YqfO"/>
    <property type="match status" value="1"/>
</dbReference>
<dbReference type="PANTHER" id="PTHR13799:SF14">
    <property type="entry name" value="GTP CYCLOHYDROLASE 1 TYPE 2 HOMOLOG"/>
    <property type="match status" value="1"/>
</dbReference>
<dbReference type="GO" id="GO:0046872">
    <property type="term" value="F:metal ion binding"/>
    <property type="evidence" value="ECO:0007669"/>
    <property type="project" value="UniProtKB-UniRule"/>
</dbReference>
<evidence type="ECO:0000256" key="3">
    <source>
        <dbReference type="ARBA" id="ARBA00022112"/>
    </source>
</evidence>
<gene>
    <name evidence="7" type="ORF">CAQU_08800</name>
</gene>
<dbReference type="Gene3D" id="3.30.70.120">
    <property type="match status" value="1"/>
</dbReference>
<dbReference type="FunFam" id="3.40.1390.30:FF:000001">
    <property type="entry name" value="GTP cyclohydrolase 1 type 2"/>
    <property type="match status" value="1"/>
</dbReference>
<feature type="binding site" evidence="6">
    <location>
        <position position="65"/>
    </location>
    <ligand>
        <name>a divalent metal cation</name>
        <dbReference type="ChEBI" id="CHEBI:60240"/>
        <label>1</label>
    </ligand>
</feature>
<accession>A0A1L7CH45</accession>
<evidence type="ECO:0000313" key="7">
    <source>
        <dbReference type="EMBL" id="APT85154.1"/>
    </source>
</evidence>
<dbReference type="KEGG" id="caqu:CAQU_08800"/>
<dbReference type="OrthoDB" id="9795763at2"/>
<dbReference type="InterPro" id="IPR036069">
    <property type="entry name" value="DUF34/NIF3_sf"/>
</dbReference>
<dbReference type="RefSeq" id="WP_075726932.1">
    <property type="nucleotide sequence ID" value="NZ_CP009245.1"/>
</dbReference>
<evidence type="ECO:0000256" key="1">
    <source>
        <dbReference type="ARBA" id="ARBA00006964"/>
    </source>
</evidence>
<evidence type="ECO:0000313" key="8">
    <source>
        <dbReference type="Proteomes" id="UP000185478"/>
    </source>
</evidence>
<keyword evidence="8" id="KW-1185">Reference proteome</keyword>
<dbReference type="Gene3D" id="3.40.1390.30">
    <property type="entry name" value="NIF3 (NGG1p interacting factor 3)-like"/>
    <property type="match status" value="1"/>
</dbReference>
<dbReference type="PANTHER" id="PTHR13799">
    <property type="entry name" value="NGG1 INTERACTING FACTOR 3"/>
    <property type="match status" value="1"/>
</dbReference>
<evidence type="ECO:0000256" key="5">
    <source>
        <dbReference type="PIRNR" id="PIRNR037489"/>
    </source>
</evidence>
<dbReference type="Proteomes" id="UP000185478">
    <property type="component" value="Chromosome"/>
</dbReference>
<comment type="similarity">
    <text evidence="1 5">Belongs to the GTP cyclohydrolase I type 2/NIF3 family.</text>
</comment>
<dbReference type="Pfam" id="PF01784">
    <property type="entry name" value="DUF34_NIF3"/>
    <property type="match status" value="1"/>
</dbReference>
<feature type="binding site" evidence="6">
    <location>
        <position position="340"/>
    </location>
    <ligand>
        <name>a divalent metal cation</name>
        <dbReference type="ChEBI" id="CHEBI:60240"/>
        <label>1</label>
    </ligand>
</feature>
<evidence type="ECO:0000256" key="6">
    <source>
        <dbReference type="PIRSR" id="PIRSR602678-1"/>
    </source>
</evidence>
<dbReference type="SUPFAM" id="SSF102705">
    <property type="entry name" value="NIF3 (NGG1p interacting factor 3)-like"/>
    <property type="match status" value="1"/>
</dbReference>
<sequence length="377" mass="40023">MTTVGDIRTILDQAYPPHLAESWDAVGLVCGDPAAEVRKVAFALDCTQAVAEHAVACGADMLVVHHPLLMRGVTSVAADTPKGKVIHTLITGNVALFSAHTNADSARPGVNDQLAEILGITPGAPLAPKTPRTNDLWGVHVPPEAVGAIHDAIFAAGAGTIGDYAECAYQVEGTGQFTPLPGANPTAGTIGTRHLAREVRLSFVAPSSRREAIRAAILQAHPYEEPAFDVVAQAPVEDPNQALGIGRVGTLDQPMTLREFTQRVADRLPETEWGVRAAGDPDAMIRTVAVASGSGDSFLDTVKNMDVDCLLTSDLRHHPVDEYLRAGGPAVIDTAHWASEFPWVYQAQQVVSEAADVETTIIDIRTDPWKISAHRSS</sequence>
<name>A0A1L7CH45_9CORY</name>
<dbReference type="EMBL" id="CP009245">
    <property type="protein sequence ID" value="APT85154.1"/>
    <property type="molecule type" value="Genomic_DNA"/>
</dbReference>
<keyword evidence="4 5" id="KW-0479">Metal-binding</keyword>
<dbReference type="InterPro" id="IPR015867">
    <property type="entry name" value="N-reg_PII/ATP_PRibTrfase_C"/>
</dbReference>
<evidence type="ECO:0000256" key="2">
    <source>
        <dbReference type="ARBA" id="ARBA00011643"/>
    </source>
</evidence>
<proteinExistence type="inferred from homology"/>
<dbReference type="AlphaFoldDB" id="A0A1L7CH45"/>
<dbReference type="InterPro" id="IPR002678">
    <property type="entry name" value="DUF34/NIF3"/>
</dbReference>
<organism evidence="7 8">
    <name type="scientific">Corynebacterium aquilae DSM 44791</name>
    <dbReference type="NCBI Taxonomy" id="1431546"/>
    <lineage>
        <taxon>Bacteria</taxon>
        <taxon>Bacillati</taxon>
        <taxon>Actinomycetota</taxon>
        <taxon>Actinomycetes</taxon>
        <taxon>Mycobacteriales</taxon>
        <taxon>Corynebacteriaceae</taxon>
        <taxon>Corynebacterium</taxon>
    </lineage>
</organism>
<feature type="binding site" evidence="6">
    <location>
        <position position="66"/>
    </location>
    <ligand>
        <name>a divalent metal cation</name>
        <dbReference type="ChEBI" id="CHEBI:60240"/>
        <label>1</label>
    </ligand>
</feature>
<reference evidence="7 8" key="1">
    <citation type="submission" date="2014-08" db="EMBL/GenBank/DDBJ databases">
        <title>Complete genome sequence of Corynebacterium aquilae S-613T(T) (=DSM 44791(T)), isolated from the choana of a healthy golden eagle.</title>
        <authorList>
            <person name="Ruckert C."/>
            <person name="Albersmeier A."/>
            <person name="Winkler A."/>
            <person name="Kalinowski J."/>
        </authorList>
    </citation>
    <scope>NUCLEOTIDE SEQUENCE [LARGE SCALE GENOMIC DNA]</scope>
    <source>
        <strain evidence="7 8">S-613</strain>
    </source>
</reference>
<dbReference type="NCBIfam" id="TIGR00486">
    <property type="entry name" value="YbgI_SA1388"/>
    <property type="match status" value="1"/>
</dbReference>
<evidence type="ECO:0000256" key="4">
    <source>
        <dbReference type="ARBA" id="ARBA00022723"/>
    </source>
</evidence>
<comment type="subunit">
    <text evidence="2">Homohexamer.</text>
</comment>
<feature type="binding site" evidence="6">
    <location>
        <position position="336"/>
    </location>
    <ligand>
        <name>a divalent metal cation</name>
        <dbReference type="ChEBI" id="CHEBI:60240"/>
        <label>1</label>
    </ligand>
</feature>
<protein>
    <recommendedName>
        <fullName evidence="3 5">GTP cyclohydrolase 1 type 2 homolog</fullName>
    </recommendedName>
</protein>